<keyword evidence="6 8" id="KW-1133">Transmembrane helix</keyword>
<keyword evidence="4" id="KW-1003">Cell membrane</keyword>
<dbReference type="InterPro" id="IPR011701">
    <property type="entry name" value="MFS"/>
</dbReference>
<protein>
    <submittedName>
        <fullName evidence="10">Multidrug effflux MFS transporter</fullName>
    </submittedName>
</protein>
<evidence type="ECO:0000256" key="2">
    <source>
        <dbReference type="ARBA" id="ARBA00006236"/>
    </source>
</evidence>
<feature type="transmembrane region" description="Helical" evidence="8">
    <location>
        <begin position="389"/>
        <end position="407"/>
    </location>
</feature>
<dbReference type="InterPro" id="IPR001958">
    <property type="entry name" value="Tet-R_TetA/multi-R_MdtG-like"/>
</dbReference>
<evidence type="ECO:0000313" key="10">
    <source>
        <dbReference type="EMBL" id="MFC6007625.1"/>
    </source>
</evidence>
<name>A0ABW1JEP4_9ACTN</name>
<feature type="domain" description="Major facilitator superfamily (MFS) profile" evidence="9">
    <location>
        <begin position="28"/>
        <end position="413"/>
    </location>
</feature>
<dbReference type="InterPro" id="IPR004812">
    <property type="entry name" value="Efflux_drug-R_Bcr/CmlA"/>
</dbReference>
<dbReference type="RefSeq" id="WP_345715694.1">
    <property type="nucleotide sequence ID" value="NZ_BAABFP010000002.1"/>
</dbReference>
<feature type="transmembrane region" description="Helical" evidence="8">
    <location>
        <begin position="364"/>
        <end position="383"/>
    </location>
</feature>
<dbReference type="PANTHER" id="PTHR42718:SF9">
    <property type="entry name" value="MAJOR FACILITATOR SUPERFAMILY MULTIDRUG TRANSPORTER MFSC"/>
    <property type="match status" value="1"/>
</dbReference>
<feature type="transmembrane region" description="Helical" evidence="8">
    <location>
        <begin position="266"/>
        <end position="288"/>
    </location>
</feature>
<evidence type="ECO:0000256" key="1">
    <source>
        <dbReference type="ARBA" id="ARBA00004651"/>
    </source>
</evidence>
<gene>
    <name evidence="10" type="ORF">ACFQDO_10840</name>
</gene>
<evidence type="ECO:0000256" key="8">
    <source>
        <dbReference type="SAM" id="Phobius"/>
    </source>
</evidence>
<feature type="transmembrane region" description="Helical" evidence="8">
    <location>
        <begin position="300"/>
        <end position="322"/>
    </location>
</feature>
<dbReference type="PANTHER" id="PTHR42718">
    <property type="entry name" value="MAJOR FACILITATOR SUPERFAMILY MULTIDRUG TRANSPORTER MFSC"/>
    <property type="match status" value="1"/>
</dbReference>
<reference evidence="11" key="1">
    <citation type="journal article" date="2019" name="Int. J. Syst. Evol. Microbiol.">
        <title>The Global Catalogue of Microorganisms (GCM) 10K type strain sequencing project: providing services to taxonomists for standard genome sequencing and annotation.</title>
        <authorList>
            <consortium name="The Broad Institute Genomics Platform"/>
            <consortium name="The Broad Institute Genome Sequencing Center for Infectious Disease"/>
            <person name="Wu L."/>
            <person name="Ma J."/>
        </authorList>
    </citation>
    <scope>NUCLEOTIDE SEQUENCE [LARGE SCALE GENOMIC DNA]</scope>
    <source>
        <strain evidence="11">KACC 14249</strain>
    </source>
</reference>
<dbReference type="Gene3D" id="1.20.1720.10">
    <property type="entry name" value="Multidrug resistance protein D"/>
    <property type="match status" value="1"/>
</dbReference>
<dbReference type="EMBL" id="JBHSRD010000004">
    <property type="protein sequence ID" value="MFC6007625.1"/>
    <property type="molecule type" value="Genomic_DNA"/>
</dbReference>
<feature type="transmembrane region" description="Helical" evidence="8">
    <location>
        <begin position="185"/>
        <end position="205"/>
    </location>
</feature>
<feature type="transmembrane region" description="Helical" evidence="8">
    <location>
        <begin position="237"/>
        <end position="260"/>
    </location>
</feature>
<sequence length="418" mass="41835">MTTACPPDTTTAPAVAAPTSRVGRLGVPIGLVVVLGALQGIGPLSLDTYLPALPDIAHDLSASTSATQLTLTATLAGLAVGQLFFGPMSDRLGRRRPLIVGLAVYVVASLLCAVAPNIGLLIAGRTLQGFTAAAGMVSAMAIARDVSNGAAMARLFAALMLVTGAAPVIAPVLGGQLLLVTSWRGIFGLLAVAGVLLLLTATFRVPETLPVERRRVGGFGETVSTFRRLVRDPGFRTPLLAMVLSCAGLFGYLAGSPFLLQDVHGLSAQAYSALFAVNTIGLTGLSQLSGRIVHRTGPRVLLLAGTSICAVGGLGLLAATLAGAGLLAIVPALFLVVSGMGFVFPNATALALADHGDTAGSASALLGTGQFLAGAVAAPLVGLGPDASLTMAVVIAVVTVASVGAALSGSRRRELALA</sequence>
<feature type="transmembrane region" description="Helical" evidence="8">
    <location>
        <begin position="155"/>
        <end position="179"/>
    </location>
</feature>
<feature type="transmembrane region" description="Helical" evidence="8">
    <location>
        <begin position="328"/>
        <end position="352"/>
    </location>
</feature>
<keyword evidence="3" id="KW-0813">Transport</keyword>
<evidence type="ECO:0000256" key="6">
    <source>
        <dbReference type="ARBA" id="ARBA00022989"/>
    </source>
</evidence>
<feature type="transmembrane region" description="Helical" evidence="8">
    <location>
        <begin position="98"/>
        <end position="120"/>
    </location>
</feature>
<feature type="transmembrane region" description="Helical" evidence="8">
    <location>
        <begin position="66"/>
        <end position="86"/>
    </location>
</feature>
<comment type="similarity">
    <text evidence="2">Belongs to the major facilitator superfamily. Bcr/CmlA family.</text>
</comment>
<evidence type="ECO:0000259" key="9">
    <source>
        <dbReference type="PROSITE" id="PS50850"/>
    </source>
</evidence>
<evidence type="ECO:0000256" key="3">
    <source>
        <dbReference type="ARBA" id="ARBA00022448"/>
    </source>
</evidence>
<comment type="subcellular location">
    <subcellularLocation>
        <location evidence="1">Cell membrane</location>
        <topology evidence="1">Multi-pass membrane protein</topology>
    </subcellularLocation>
</comment>
<dbReference type="SUPFAM" id="SSF103473">
    <property type="entry name" value="MFS general substrate transporter"/>
    <property type="match status" value="1"/>
</dbReference>
<keyword evidence="5 8" id="KW-0812">Transmembrane</keyword>
<feature type="transmembrane region" description="Helical" evidence="8">
    <location>
        <begin position="25"/>
        <end position="46"/>
    </location>
</feature>
<dbReference type="Proteomes" id="UP001596189">
    <property type="component" value="Unassembled WGS sequence"/>
</dbReference>
<dbReference type="NCBIfam" id="TIGR00710">
    <property type="entry name" value="efflux_Bcr_CflA"/>
    <property type="match status" value="1"/>
</dbReference>
<dbReference type="InterPro" id="IPR036259">
    <property type="entry name" value="MFS_trans_sf"/>
</dbReference>
<dbReference type="Pfam" id="PF07690">
    <property type="entry name" value="MFS_1"/>
    <property type="match status" value="1"/>
</dbReference>
<comment type="caution">
    <text evidence="10">The sequence shown here is derived from an EMBL/GenBank/DDBJ whole genome shotgun (WGS) entry which is preliminary data.</text>
</comment>
<organism evidence="10 11">
    <name type="scientific">Angustibacter luteus</name>
    <dbReference type="NCBI Taxonomy" id="658456"/>
    <lineage>
        <taxon>Bacteria</taxon>
        <taxon>Bacillati</taxon>
        <taxon>Actinomycetota</taxon>
        <taxon>Actinomycetes</taxon>
        <taxon>Kineosporiales</taxon>
        <taxon>Kineosporiaceae</taxon>
    </lineage>
</organism>
<proteinExistence type="inferred from homology"/>
<dbReference type="InterPro" id="IPR020846">
    <property type="entry name" value="MFS_dom"/>
</dbReference>
<dbReference type="CDD" id="cd17320">
    <property type="entry name" value="MFS_MdfA_MDR_like"/>
    <property type="match status" value="1"/>
</dbReference>
<keyword evidence="11" id="KW-1185">Reference proteome</keyword>
<dbReference type="PRINTS" id="PR01035">
    <property type="entry name" value="TCRTETA"/>
</dbReference>
<evidence type="ECO:0000256" key="5">
    <source>
        <dbReference type="ARBA" id="ARBA00022692"/>
    </source>
</evidence>
<accession>A0ABW1JEP4</accession>
<dbReference type="PROSITE" id="PS50850">
    <property type="entry name" value="MFS"/>
    <property type="match status" value="1"/>
</dbReference>
<keyword evidence="7 8" id="KW-0472">Membrane</keyword>
<evidence type="ECO:0000256" key="4">
    <source>
        <dbReference type="ARBA" id="ARBA00022475"/>
    </source>
</evidence>
<evidence type="ECO:0000313" key="11">
    <source>
        <dbReference type="Proteomes" id="UP001596189"/>
    </source>
</evidence>
<evidence type="ECO:0000256" key="7">
    <source>
        <dbReference type="ARBA" id="ARBA00023136"/>
    </source>
</evidence>
<feature type="transmembrane region" description="Helical" evidence="8">
    <location>
        <begin position="126"/>
        <end position="143"/>
    </location>
</feature>